<reference evidence="1" key="1">
    <citation type="submission" date="2023-04" db="EMBL/GenBank/DDBJ databases">
        <title>A chromosome-level genome assembly of the parasitoid wasp Eretmocerus hayati.</title>
        <authorList>
            <person name="Zhong Y."/>
            <person name="Liu S."/>
            <person name="Liu Y."/>
        </authorList>
    </citation>
    <scope>NUCLEOTIDE SEQUENCE</scope>
    <source>
        <strain evidence="1">ZJU_SS_LIU_2023</strain>
    </source>
</reference>
<organism evidence="1 2">
    <name type="scientific">Eretmocerus hayati</name>
    <dbReference type="NCBI Taxonomy" id="131215"/>
    <lineage>
        <taxon>Eukaryota</taxon>
        <taxon>Metazoa</taxon>
        <taxon>Ecdysozoa</taxon>
        <taxon>Arthropoda</taxon>
        <taxon>Hexapoda</taxon>
        <taxon>Insecta</taxon>
        <taxon>Pterygota</taxon>
        <taxon>Neoptera</taxon>
        <taxon>Endopterygota</taxon>
        <taxon>Hymenoptera</taxon>
        <taxon>Apocrita</taxon>
        <taxon>Proctotrupomorpha</taxon>
        <taxon>Chalcidoidea</taxon>
        <taxon>Aphelinidae</taxon>
        <taxon>Aphelininae</taxon>
        <taxon>Eretmocerus</taxon>
    </lineage>
</organism>
<proteinExistence type="predicted"/>
<protein>
    <submittedName>
        <fullName evidence="1">Uncharacterized protein</fullName>
    </submittedName>
</protein>
<sequence length="466" mass="54395">MASTEGGGFPNLPEDVTSLSDVAERMVAPYIPFMQIKPLLPFAINPQLSLAGSIVNISVDINEMLKILPRKFDQLSTIQIQLKRHILHKSYYMYETISPQKVMNALKYLIRSDLYVKNQITVDQNYIKEYETKVDRVDFIVESEENQDDQCNAFAKTCSEESNIDTGEINPEDTIEGDNNEEILLIDRNEKVCDDIVIIAPGQEKKPLPWHRIENFDELCFPRLFGGHQLDRSNKLTYSQRVKYEIRHRDRRSCNPTRLLFMAKKKLEMSVASCINTCLRKTLACFKLRAKHVKDKNFVDHLIRQDEGYKFLRQIRSSPAYWDNVKKRVFASIRQLKLPHIYFTFSATETKNPDLLRILYKLRYEKNISLHEAMHLDMAMKTKLIRDDPVTCVRYIDNRFRKIIRILEHPDGPFKEHFVVDHFSRNEFQARGSMHQSSMNLIPNPSESAVNLLIKLQLVNMTPLIP</sequence>
<evidence type="ECO:0000313" key="2">
    <source>
        <dbReference type="Proteomes" id="UP001239111"/>
    </source>
</evidence>
<comment type="caution">
    <text evidence="1">The sequence shown here is derived from an EMBL/GenBank/DDBJ whole genome shotgun (WGS) entry which is preliminary data.</text>
</comment>
<dbReference type="Proteomes" id="UP001239111">
    <property type="component" value="Chromosome 2"/>
</dbReference>
<gene>
    <name evidence="1" type="ORF">QAD02_012785</name>
</gene>
<keyword evidence="2" id="KW-1185">Reference proteome</keyword>
<accession>A0ACC2P1M6</accession>
<name>A0ACC2P1M6_9HYME</name>
<dbReference type="EMBL" id="CM056742">
    <property type="protein sequence ID" value="KAJ8676998.1"/>
    <property type="molecule type" value="Genomic_DNA"/>
</dbReference>
<evidence type="ECO:0000313" key="1">
    <source>
        <dbReference type="EMBL" id="KAJ8676998.1"/>
    </source>
</evidence>